<sequence>MTLATEFLDDPFFGTGLLGRAARAEEAGPAAPAPAGLPLELAGVAKAFGARQVLRGLDLRVEAGAFVAVVGRSGGGKSTLLRLLAGLERPSAGTVAIDGKPVTGIPAAARLMFQEPRLLPWQRVIANVGIAREPGWRANALAALEAVGLADRAEDWPSLLSGGQRQRVALARALESRPSILLLDEPFGALDALTRREMHQLLARLWRERGFTAVLITHDVDEALALAERVLVLREGAIALDLPVASPREAHGAGEAALKARILAAV</sequence>
<evidence type="ECO:0000313" key="10">
    <source>
        <dbReference type="Proteomes" id="UP001242480"/>
    </source>
</evidence>
<proteinExistence type="inferred from homology"/>
<evidence type="ECO:0000256" key="1">
    <source>
        <dbReference type="ARBA" id="ARBA00005417"/>
    </source>
</evidence>
<dbReference type="InterPro" id="IPR017871">
    <property type="entry name" value="ABC_transporter-like_CS"/>
</dbReference>
<organism evidence="9 10">
    <name type="scientific">Labrys wisconsinensis</name>
    <dbReference type="NCBI Taxonomy" id="425677"/>
    <lineage>
        <taxon>Bacteria</taxon>
        <taxon>Pseudomonadati</taxon>
        <taxon>Pseudomonadota</taxon>
        <taxon>Alphaproteobacteria</taxon>
        <taxon>Hyphomicrobiales</taxon>
        <taxon>Xanthobacteraceae</taxon>
        <taxon>Labrys</taxon>
    </lineage>
</organism>
<dbReference type="PANTHER" id="PTHR42788">
    <property type="entry name" value="TAURINE IMPORT ATP-BINDING PROTEIN-RELATED"/>
    <property type="match status" value="1"/>
</dbReference>
<feature type="domain" description="ABC transporter" evidence="8">
    <location>
        <begin position="39"/>
        <end position="260"/>
    </location>
</feature>
<dbReference type="Pfam" id="PF00005">
    <property type="entry name" value="ABC_tran"/>
    <property type="match status" value="1"/>
</dbReference>
<keyword evidence="4" id="KW-0547">Nucleotide-binding</keyword>
<keyword evidence="3" id="KW-1003">Cell membrane</keyword>
<dbReference type="GO" id="GO:0005524">
    <property type="term" value="F:ATP binding"/>
    <property type="evidence" value="ECO:0007669"/>
    <property type="project" value="UniProtKB-KW"/>
</dbReference>
<keyword evidence="9" id="KW-0378">Hydrolase</keyword>
<keyword evidence="6" id="KW-1278">Translocase</keyword>
<accession>A0ABU0JF47</accession>
<dbReference type="EC" id="3.6.3.-" evidence="9"/>
<dbReference type="PROSITE" id="PS00211">
    <property type="entry name" value="ABC_TRANSPORTER_1"/>
    <property type="match status" value="1"/>
</dbReference>
<dbReference type="Proteomes" id="UP001242480">
    <property type="component" value="Unassembled WGS sequence"/>
</dbReference>
<dbReference type="PANTHER" id="PTHR42788:SF17">
    <property type="entry name" value="ALIPHATIC SULFONATES IMPORT ATP-BINDING PROTEIN SSUB"/>
    <property type="match status" value="1"/>
</dbReference>
<evidence type="ECO:0000256" key="3">
    <source>
        <dbReference type="ARBA" id="ARBA00022475"/>
    </source>
</evidence>
<evidence type="ECO:0000256" key="6">
    <source>
        <dbReference type="ARBA" id="ARBA00022967"/>
    </source>
</evidence>
<evidence type="ECO:0000256" key="5">
    <source>
        <dbReference type="ARBA" id="ARBA00022840"/>
    </source>
</evidence>
<name>A0ABU0JF47_9HYPH</name>
<keyword evidence="7" id="KW-0472">Membrane</keyword>
<comment type="caution">
    <text evidence="9">The sequence shown here is derived from an EMBL/GenBank/DDBJ whole genome shotgun (WGS) entry which is preliminary data.</text>
</comment>
<dbReference type="GO" id="GO:0016787">
    <property type="term" value="F:hydrolase activity"/>
    <property type="evidence" value="ECO:0007669"/>
    <property type="project" value="UniProtKB-KW"/>
</dbReference>
<keyword evidence="10" id="KW-1185">Reference proteome</keyword>
<dbReference type="SUPFAM" id="SSF52540">
    <property type="entry name" value="P-loop containing nucleoside triphosphate hydrolases"/>
    <property type="match status" value="1"/>
</dbReference>
<protein>
    <submittedName>
        <fullName evidence="9">Sulfonate transport system ATP-binding protein</fullName>
        <ecNumber evidence="9">3.6.3.-</ecNumber>
    </submittedName>
</protein>
<keyword evidence="5 9" id="KW-0067">ATP-binding</keyword>
<dbReference type="InterPro" id="IPR027417">
    <property type="entry name" value="P-loop_NTPase"/>
</dbReference>
<evidence type="ECO:0000256" key="7">
    <source>
        <dbReference type="ARBA" id="ARBA00023136"/>
    </source>
</evidence>
<evidence type="ECO:0000313" key="9">
    <source>
        <dbReference type="EMBL" id="MDQ0472899.1"/>
    </source>
</evidence>
<dbReference type="EMBL" id="JAUSVX010000014">
    <property type="protein sequence ID" value="MDQ0472899.1"/>
    <property type="molecule type" value="Genomic_DNA"/>
</dbReference>
<dbReference type="SMART" id="SM00382">
    <property type="entry name" value="AAA"/>
    <property type="match status" value="1"/>
</dbReference>
<dbReference type="InterPro" id="IPR003439">
    <property type="entry name" value="ABC_transporter-like_ATP-bd"/>
</dbReference>
<dbReference type="InterPro" id="IPR050166">
    <property type="entry name" value="ABC_transporter_ATP-bind"/>
</dbReference>
<evidence type="ECO:0000256" key="4">
    <source>
        <dbReference type="ARBA" id="ARBA00022741"/>
    </source>
</evidence>
<dbReference type="InterPro" id="IPR003593">
    <property type="entry name" value="AAA+_ATPase"/>
</dbReference>
<reference evidence="9 10" key="1">
    <citation type="submission" date="2023-07" db="EMBL/GenBank/DDBJ databases">
        <title>Genomic Encyclopedia of Type Strains, Phase IV (KMG-IV): sequencing the most valuable type-strain genomes for metagenomic binning, comparative biology and taxonomic classification.</title>
        <authorList>
            <person name="Goeker M."/>
        </authorList>
    </citation>
    <scope>NUCLEOTIDE SEQUENCE [LARGE SCALE GENOMIC DNA]</scope>
    <source>
        <strain evidence="9 10">DSM 19619</strain>
    </source>
</reference>
<dbReference type="RefSeq" id="WP_307280413.1">
    <property type="nucleotide sequence ID" value="NZ_JAUSVX010000014.1"/>
</dbReference>
<dbReference type="PROSITE" id="PS50893">
    <property type="entry name" value="ABC_TRANSPORTER_2"/>
    <property type="match status" value="1"/>
</dbReference>
<keyword evidence="2" id="KW-0813">Transport</keyword>
<gene>
    <name evidence="9" type="ORF">QO011_005932</name>
</gene>
<dbReference type="Gene3D" id="3.40.50.300">
    <property type="entry name" value="P-loop containing nucleotide triphosphate hydrolases"/>
    <property type="match status" value="1"/>
</dbReference>
<evidence type="ECO:0000259" key="8">
    <source>
        <dbReference type="PROSITE" id="PS50893"/>
    </source>
</evidence>
<evidence type="ECO:0000256" key="2">
    <source>
        <dbReference type="ARBA" id="ARBA00022448"/>
    </source>
</evidence>
<comment type="similarity">
    <text evidence="1">Belongs to the ABC transporter superfamily.</text>
</comment>